<keyword evidence="8" id="KW-1185">Reference proteome</keyword>
<dbReference type="HOGENOM" id="CLU_1363112_0_0_1"/>
<protein>
    <recommendedName>
        <fullName evidence="6">C3H1-type domain-containing protein</fullName>
    </recommendedName>
</protein>
<evidence type="ECO:0000256" key="3">
    <source>
        <dbReference type="ARBA" id="ARBA00022833"/>
    </source>
</evidence>
<feature type="compositionally biased region" description="Basic and acidic residues" evidence="5">
    <location>
        <begin position="170"/>
        <end position="201"/>
    </location>
</feature>
<organism evidence="7 8">
    <name type="scientific">Ciona savignyi</name>
    <name type="common">Pacific transparent sea squirt</name>
    <dbReference type="NCBI Taxonomy" id="51511"/>
    <lineage>
        <taxon>Eukaryota</taxon>
        <taxon>Metazoa</taxon>
        <taxon>Chordata</taxon>
        <taxon>Tunicata</taxon>
        <taxon>Ascidiacea</taxon>
        <taxon>Phlebobranchia</taxon>
        <taxon>Cionidae</taxon>
        <taxon>Ciona</taxon>
    </lineage>
</organism>
<accession>H2ZCW5</accession>
<keyword evidence="2 4" id="KW-0863">Zinc-finger</keyword>
<feature type="region of interest" description="Disordered" evidence="5">
    <location>
        <begin position="101"/>
        <end position="145"/>
    </location>
</feature>
<reference evidence="8" key="1">
    <citation type="submission" date="2003-08" db="EMBL/GenBank/DDBJ databases">
        <authorList>
            <person name="Birren B."/>
            <person name="Nusbaum C."/>
            <person name="Abebe A."/>
            <person name="Abouelleil A."/>
            <person name="Adekoya E."/>
            <person name="Ait-zahra M."/>
            <person name="Allen N."/>
            <person name="Allen T."/>
            <person name="An P."/>
            <person name="Anderson M."/>
            <person name="Anderson S."/>
            <person name="Arachchi H."/>
            <person name="Armbruster J."/>
            <person name="Bachantsang P."/>
            <person name="Baldwin J."/>
            <person name="Barry A."/>
            <person name="Bayul T."/>
            <person name="Blitshsteyn B."/>
            <person name="Bloom T."/>
            <person name="Blye J."/>
            <person name="Boguslavskiy L."/>
            <person name="Borowsky M."/>
            <person name="Boukhgalter B."/>
            <person name="Brunache A."/>
            <person name="Butler J."/>
            <person name="Calixte N."/>
            <person name="Calvo S."/>
            <person name="Camarata J."/>
            <person name="Campo K."/>
            <person name="Chang J."/>
            <person name="Cheshatsang Y."/>
            <person name="Citroen M."/>
            <person name="Collymore A."/>
            <person name="Considine T."/>
            <person name="Cook A."/>
            <person name="Cooke P."/>
            <person name="Corum B."/>
            <person name="Cuomo C."/>
            <person name="David R."/>
            <person name="Dawoe T."/>
            <person name="Degray S."/>
            <person name="Dodge S."/>
            <person name="Dooley K."/>
            <person name="Dorje P."/>
            <person name="Dorjee K."/>
            <person name="Dorris L."/>
            <person name="Duffey N."/>
            <person name="Dupes A."/>
            <person name="Elkins T."/>
            <person name="Engels R."/>
            <person name="Erickson J."/>
            <person name="Farina A."/>
            <person name="Faro S."/>
            <person name="Ferreira P."/>
            <person name="Fischer H."/>
            <person name="Fitzgerald M."/>
            <person name="Foley K."/>
            <person name="Gage D."/>
            <person name="Galagan J."/>
            <person name="Gearin G."/>
            <person name="Gnerre S."/>
            <person name="Gnirke A."/>
            <person name="Goyette A."/>
            <person name="Graham J."/>
            <person name="Grandbois E."/>
            <person name="Gyaltsen K."/>
            <person name="Hafez N."/>
            <person name="Hagopian D."/>
            <person name="Hagos B."/>
            <person name="Hall J."/>
            <person name="Hatcher B."/>
            <person name="Heller A."/>
            <person name="Higgins H."/>
            <person name="Honan T."/>
            <person name="Horn A."/>
            <person name="Houde N."/>
            <person name="Hughes L."/>
            <person name="Hulme W."/>
            <person name="Husby E."/>
            <person name="Iliev I."/>
            <person name="Jaffe D."/>
            <person name="Jones C."/>
            <person name="Kamal M."/>
            <person name="Kamat A."/>
            <person name="Kamvysselis M."/>
            <person name="Karlsson E."/>
            <person name="Kells C."/>
            <person name="Kieu A."/>
            <person name="Kisner P."/>
            <person name="Kodira C."/>
            <person name="Kulbokas E."/>
            <person name="Labutti K."/>
            <person name="Lama D."/>
            <person name="Landers T."/>
            <person name="Leger J."/>
            <person name="Levine S."/>
            <person name="Lewis D."/>
            <person name="Lewis T."/>
            <person name="Lindblad-toh K."/>
            <person name="Liu X."/>
            <person name="Lokyitsang T."/>
            <person name="Lokyitsang Y."/>
            <person name="Lucien O."/>
            <person name="Lui A."/>
            <person name="Ma L.J."/>
            <person name="Mabbitt R."/>
            <person name="Macdonald J."/>
            <person name="Maclean C."/>
            <person name="Major J."/>
            <person name="Manning J."/>
            <person name="Marabella R."/>
            <person name="Maru K."/>
            <person name="Matthews C."/>
            <person name="Mauceli E."/>
            <person name="Mccarthy M."/>
            <person name="Mcdonough S."/>
            <person name="Mcghee T."/>
            <person name="Meldrim J."/>
            <person name="Meneus L."/>
            <person name="Mesirov J."/>
            <person name="Mihalev A."/>
            <person name="Mihova T."/>
            <person name="Mikkelsen T."/>
            <person name="Mlenga V."/>
            <person name="Moru K."/>
            <person name="Mozes J."/>
            <person name="Mulrain L."/>
            <person name="Munson G."/>
            <person name="Naylor J."/>
            <person name="Newes C."/>
            <person name="Nguyen C."/>
            <person name="Nguyen N."/>
            <person name="Nguyen T."/>
            <person name="Nicol R."/>
            <person name="Nielsen C."/>
            <person name="Nizzari M."/>
            <person name="Norbu C."/>
            <person name="Norbu N."/>
            <person name="O'donnell P."/>
            <person name="Okoawo O."/>
            <person name="O'leary S."/>
            <person name="Omotosho B."/>
            <person name="O'neill K."/>
            <person name="Osman S."/>
            <person name="Parker S."/>
            <person name="Perrin D."/>
            <person name="Phunkhang P."/>
            <person name="Piqani B."/>
            <person name="Purcell S."/>
            <person name="Rachupka T."/>
            <person name="Ramasamy U."/>
            <person name="Rameau R."/>
            <person name="Ray V."/>
            <person name="Raymond C."/>
            <person name="Retta R."/>
            <person name="Richardson S."/>
            <person name="Rise C."/>
            <person name="Rodriguez J."/>
            <person name="Rogers J."/>
            <person name="Rogov P."/>
            <person name="Rutman M."/>
            <person name="Schupbach R."/>
            <person name="Seaman C."/>
            <person name="Settipalli S."/>
            <person name="Sharpe T."/>
            <person name="Sheridan J."/>
            <person name="Sherpa N."/>
            <person name="Shi J."/>
            <person name="Smirnov S."/>
            <person name="Smith C."/>
            <person name="Sougnez C."/>
            <person name="Spencer B."/>
            <person name="Stalker J."/>
            <person name="Stange-thomann N."/>
            <person name="Stavropoulos S."/>
            <person name="Stetson K."/>
            <person name="Stone C."/>
            <person name="Stone S."/>
            <person name="Stubbs M."/>
            <person name="Talamas J."/>
            <person name="Tchuinga P."/>
            <person name="Tenzing P."/>
            <person name="Tesfaye S."/>
            <person name="Theodore J."/>
            <person name="Thoulutsang Y."/>
            <person name="Topham K."/>
            <person name="Towey S."/>
            <person name="Tsamla T."/>
            <person name="Tsomo N."/>
            <person name="Vallee D."/>
            <person name="Vassiliev H."/>
            <person name="Venkataraman V."/>
            <person name="Vinson J."/>
            <person name="Vo A."/>
            <person name="Wade C."/>
            <person name="Wang S."/>
            <person name="Wangchuk T."/>
            <person name="Wangdi T."/>
            <person name="Whittaker C."/>
            <person name="Wilkinson J."/>
            <person name="Wu Y."/>
            <person name="Wyman D."/>
            <person name="Yadav S."/>
            <person name="Yang S."/>
            <person name="Yang X."/>
            <person name="Yeager S."/>
            <person name="Yee E."/>
            <person name="Young G."/>
            <person name="Zainoun J."/>
            <person name="Zembeck L."/>
            <person name="Zimmer A."/>
            <person name="Zody M."/>
            <person name="Lander E."/>
        </authorList>
    </citation>
    <scope>NUCLEOTIDE SEQUENCE [LARGE SCALE GENOMIC DNA]</scope>
</reference>
<dbReference type="PROSITE" id="PS50103">
    <property type="entry name" value="ZF_C3H1"/>
    <property type="match status" value="1"/>
</dbReference>
<dbReference type="InterPro" id="IPR000571">
    <property type="entry name" value="Znf_CCCH"/>
</dbReference>
<dbReference type="InParanoid" id="H2ZCW5"/>
<dbReference type="Ensembl" id="ENSCSAVT00000015609.1">
    <property type="protein sequence ID" value="ENSCSAVP00000015431.1"/>
    <property type="gene ID" value="ENSCSAVG00000009054.1"/>
</dbReference>
<feature type="region of interest" description="Disordered" evidence="5">
    <location>
        <begin position="162"/>
        <end position="201"/>
    </location>
</feature>
<evidence type="ECO:0000256" key="4">
    <source>
        <dbReference type="PROSITE-ProRule" id="PRU00723"/>
    </source>
</evidence>
<keyword evidence="1 4" id="KW-0479">Metal-binding</keyword>
<dbReference type="InterPro" id="IPR036855">
    <property type="entry name" value="Znf_CCCH_sf"/>
</dbReference>
<evidence type="ECO:0000256" key="2">
    <source>
        <dbReference type="ARBA" id="ARBA00022771"/>
    </source>
</evidence>
<evidence type="ECO:0000313" key="8">
    <source>
        <dbReference type="Proteomes" id="UP000007875"/>
    </source>
</evidence>
<reference evidence="7" key="3">
    <citation type="submission" date="2025-09" db="UniProtKB">
        <authorList>
            <consortium name="Ensembl"/>
        </authorList>
    </citation>
    <scope>IDENTIFICATION</scope>
</reference>
<dbReference type="AlphaFoldDB" id="H2ZCW5"/>
<dbReference type="GO" id="GO:0008270">
    <property type="term" value="F:zinc ion binding"/>
    <property type="evidence" value="ECO:0007669"/>
    <property type="project" value="UniProtKB-KW"/>
</dbReference>
<dbReference type="SUPFAM" id="SSF90229">
    <property type="entry name" value="CCCH zinc finger"/>
    <property type="match status" value="1"/>
</dbReference>
<keyword evidence="3 4" id="KW-0862">Zinc</keyword>
<dbReference type="Proteomes" id="UP000007875">
    <property type="component" value="Unassembled WGS sequence"/>
</dbReference>
<sequence>LEFSEVEESPPFKQRGFQTPVWPFRPRKFSSPFVSVPRLHFDDASDSLIQPREDTSSALFDSGIGSTFADYEAEKGRLCPRYHNDGICDLGRNCPLTHEEKRPTERILTSSFDPNAPEFVPRPRRPPPPTWSTDDDNIMKSDAGTDDELARDLTKLALHMKKNFTPRGLHSNEIKETDQQNRFRSKGVKDLKSPRHSKDIK</sequence>
<feature type="region of interest" description="Disordered" evidence="5">
    <location>
        <begin position="1"/>
        <end position="20"/>
    </location>
</feature>
<evidence type="ECO:0000313" key="7">
    <source>
        <dbReference type="Ensembl" id="ENSCSAVP00000015431.1"/>
    </source>
</evidence>
<proteinExistence type="predicted"/>
<feature type="domain" description="C3H1-type" evidence="6">
    <location>
        <begin position="73"/>
        <end position="101"/>
    </location>
</feature>
<evidence type="ECO:0000256" key="5">
    <source>
        <dbReference type="SAM" id="MobiDB-lite"/>
    </source>
</evidence>
<reference evidence="7" key="2">
    <citation type="submission" date="2025-08" db="UniProtKB">
        <authorList>
            <consortium name="Ensembl"/>
        </authorList>
    </citation>
    <scope>IDENTIFICATION</scope>
</reference>
<name>H2ZCW5_CIOSA</name>
<evidence type="ECO:0000259" key="6">
    <source>
        <dbReference type="PROSITE" id="PS50103"/>
    </source>
</evidence>
<feature type="zinc finger region" description="C3H1-type" evidence="4">
    <location>
        <begin position="73"/>
        <end position="101"/>
    </location>
</feature>
<evidence type="ECO:0000256" key="1">
    <source>
        <dbReference type="ARBA" id="ARBA00022723"/>
    </source>
</evidence>